<reference evidence="1" key="1">
    <citation type="submission" date="2021-05" db="EMBL/GenBank/DDBJ databases">
        <authorList>
            <person name="Scholz U."/>
            <person name="Mascher M."/>
            <person name="Fiebig A."/>
        </authorList>
    </citation>
    <scope>NUCLEOTIDE SEQUENCE [LARGE SCALE GENOMIC DNA]</scope>
</reference>
<name>A0ACD5WXJ4_AVESA</name>
<accession>A0ACD5WXJ4</accession>
<organism evidence="1 2">
    <name type="scientific">Avena sativa</name>
    <name type="common">Oat</name>
    <dbReference type="NCBI Taxonomy" id="4498"/>
    <lineage>
        <taxon>Eukaryota</taxon>
        <taxon>Viridiplantae</taxon>
        <taxon>Streptophyta</taxon>
        <taxon>Embryophyta</taxon>
        <taxon>Tracheophyta</taxon>
        <taxon>Spermatophyta</taxon>
        <taxon>Magnoliopsida</taxon>
        <taxon>Liliopsida</taxon>
        <taxon>Poales</taxon>
        <taxon>Poaceae</taxon>
        <taxon>BOP clade</taxon>
        <taxon>Pooideae</taxon>
        <taxon>Poodae</taxon>
        <taxon>Poeae</taxon>
        <taxon>Poeae Chloroplast Group 1 (Aveneae type)</taxon>
        <taxon>Aveninae</taxon>
        <taxon>Avena</taxon>
    </lineage>
</organism>
<sequence>MSSFPVLKNRPIDQWKVTELKDELRKRKLPIKGLKEELVRRLFDSIKSEETSDESAEDAGANESADEGAIDAEASAPVDEDAKGAGVNEPVDQAPEEHTVSHKATDPVTEVYQETVVHATQEITLPPSEDSPMDNQVATHKSLSTEAQTEKGDEPESVDGENSTVQEGHPHTELVAEDTPEIGTNETIVAGDVTSADLKSDMTSSEVKSDVTRASNADKQDKVPSPVDAQIPDADPMDTDVASASVNNDAEPENDLGNTTLANNEEHKDSELMNEDGKPIVPKSSNQVPEISPDLGSPIKCESISSDDISNNKKNIKDNLNANNFDLELEIKPEMVKPLSGITSLGGDLQPLDDDKELVKNQLSLEDIDSTANVDGVGSPEKLSLDRSSGDESMEEDVTEIKQVESNVKSDDLRGKTELNSEHVKEVTLPDSVAEVSSVDTKEVIAEDKPSASTEKRKLQAEEPVANTEPIKRQRRWAADSGKVPERQPLSQSGSDAPKEIFQPALKRSFGRSDSTASGDSPKERIVPPSQKPATTSLRIDRFVRPFTLRAVQELLSKTGSVSSFWMDHIKTHCYVTFSSVEEATATRDAVYNLQWPPNNGNHLLAEFVDPQEVKLKLEPPHPAAATAVVAPTVPISPATTPREPPSQQAQANQNVPRQAATPREQLPPPPPLMKPPTSDPGSVRDKLLPTPTPKKPEPPVVTLDDLFRKTQSSPRIYYLPLSEEEVSAKLAAQGKAK</sequence>
<reference evidence="1" key="2">
    <citation type="submission" date="2025-09" db="UniProtKB">
        <authorList>
            <consortium name="EnsemblPlants"/>
        </authorList>
    </citation>
    <scope>IDENTIFICATION</scope>
</reference>
<proteinExistence type="predicted"/>
<evidence type="ECO:0000313" key="1">
    <source>
        <dbReference type="EnsemblPlants" id="AVESA.00010b.r2.4CG1313740.1.CDS"/>
    </source>
</evidence>
<protein>
    <submittedName>
        <fullName evidence="1">Uncharacterized protein</fullName>
    </submittedName>
</protein>
<keyword evidence="2" id="KW-1185">Reference proteome</keyword>
<dbReference type="Proteomes" id="UP001732700">
    <property type="component" value="Chromosome 4C"/>
</dbReference>
<dbReference type="EnsemblPlants" id="AVESA.00010b.r2.4CG1313740.1">
    <property type="protein sequence ID" value="AVESA.00010b.r2.4CG1313740.1.CDS"/>
    <property type="gene ID" value="AVESA.00010b.r2.4CG1313740"/>
</dbReference>
<evidence type="ECO:0000313" key="2">
    <source>
        <dbReference type="Proteomes" id="UP001732700"/>
    </source>
</evidence>